<comment type="cofactor">
    <cofactor evidence="1">
        <name>Mg(2+)</name>
        <dbReference type="ChEBI" id="CHEBI:18420"/>
    </cofactor>
</comment>
<dbReference type="CDD" id="cd01949">
    <property type="entry name" value="GGDEF"/>
    <property type="match status" value="1"/>
</dbReference>
<dbReference type="CDD" id="cd01007">
    <property type="entry name" value="PBP2_BvgS_HisK_like"/>
    <property type="match status" value="1"/>
</dbReference>
<dbReference type="STRING" id="717774.Marme_2615"/>
<dbReference type="OrthoDB" id="9180959at2"/>
<keyword evidence="4" id="KW-0472">Membrane</keyword>
<organism evidence="6 7">
    <name type="scientific">Marinomonas mediterranea (strain ATCC 700492 / JCM 21426 / NBRC 103028 / MMB-1)</name>
    <dbReference type="NCBI Taxonomy" id="717774"/>
    <lineage>
        <taxon>Bacteria</taxon>
        <taxon>Pseudomonadati</taxon>
        <taxon>Pseudomonadota</taxon>
        <taxon>Gammaproteobacteria</taxon>
        <taxon>Oceanospirillales</taxon>
        <taxon>Oceanospirillaceae</taxon>
        <taxon>Marinomonas</taxon>
    </lineage>
</organism>
<sequence length="734" mass="82782">MKKYRVFKWLISFLIVFAEGTFAMDTGLALTREESEFLMQNRSFSVYVERNFAPFSFWDGVQLSGYSVDFANLIAQRLGVSFHYKTEATNWKSAVDKFKEGKIDIIAQMTSSSDRKSYALFSQPYMSHYHSIVVPKEKRAELNSLEKLKGKVVGVINGYAVQSELSEHYPEIGLRLFEDNKQLVEAVMLGRVDASIATHQVVQRSITSNFITDIVSIPILDNIYFPIVQESFGIQKSERLLASAIGKAIDSLSVEQAKLQVKWFGDSVPKYVALTESESNFLNAFGPIKYCIDPKWKPLDFENSLGEPDGLSADVLALFMQRSSIRFRYVPTASWADSVKALKERQCDVLAMAAQAKERDAFMTLSTPYANFPVVVATQIHQPFVSRVDDILDKTFSVVRSYSIVSSLRHKYPNIKLIEVDKALNGLKMVASGEVYGYLDSVASISHVVEEHEMAGIKVSAKMDETFSLGLGVRNDYPDLISIINKHVESIEPTIMQSLISKRVAIRYDISTDYSLIWKVLFVVVVFALFVIFRYRELAKMNKKIQLAYDEMHAAKQELELLVSQDYLTGLFNRKKLDELMARECIESKHYGRPLGVIMIDIDHFKDVNDTYGHSVGDDVIGCIARLLKQHARPSDKVGRWGGEEFMVLCPNTPPDELIAFAEMIRAQVSSYDITIVGTKTISLGLAVLEPFETVVELHKRADNALYVAKNNGRNRVEFLEPSACLAEQGIEPC</sequence>
<dbReference type="InterPro" id="IPR043128">
    <property type="entry name" value="Rev_trsase/Diguanyl_cyclase"/>
</dbReference>
<protein>
    <recommendedName>
        <fullName evidence="2">diguanylate cyclase</fullName>
        <ecNumber evidence="2">2.7.7.65</ecNumber>
    </recommendedName>
</protein>
<dbReference type="SMART" id="SM00267">
    <property type="entry name" value="GGDEF"/>
    <property type="match status" value="1"/>
</dbReference>
<dbReference type="SMART" id="SM00062">
    <property type="entry name" value="PBPb"/>
    <property type="match status" value="2"/>
</dbReference>
<dbReference type="CDD" id="cd13708">
    <property type="entry name" value="PBP2_BvgS_like_1"/>
    <property type="match status" value="1"/>
</dbReference>
<dbReference type="SUPFAM" id="SSF55073">
    <property type="entry name" value="Nucleotide cyclase"/>
    <property type="match status" value="1"/>
</dbReference>
<evidence type="ECO:0000259" key="5">
    <source>
        <dbReference type="PROSITE" id="PS50887"/>
    </source>
</evidence>
<accession>F2JXE7</accession>
<keyword evidence="4" id="KW-1133">Transmembrane helix</keyword>
<dbReference type="eggNOG" id="COG3706">
    <property type="taxonomic scope" value="Bacteria"/>
</dbReference>
<dbReference type="GO" id="GO:0052621">
    <property type="term" value="F:diguanylate cyclase activity"/>
    <property type="evidence" value="ECO:0007669"/>
    <property type="project" value="UniProtKB-EC"/>
</dbReference>
<dbReference type="Proteomes" id="UP000001062">
    <property type="component" value="Chromosome"/>
</dbReference>
<dbReference type="Gene3D" id="3.30.70.270">
    <property type="match status" value="1"/>
</dbReference>
<keyword evidence="7" id="KW-1185">Reference proteome</keyword>
<evidence type="ECO:0000256" key="4">
    <source>
        <dbReference type="SAM" id="Phobius"/>
    </source>
</evidence>
<dbReference type="EC" id="2.7.7.65" evidence="2"/>
<evidence type="ECO:0000256" key="2">
    <source>
        <dbReference type="ARBA" id="ARBA00012528"/>
    </source>
</evidence>
<dbReference type="Pfam" id="PF00497">
    <property type="entry name" value="SBP_bac_3"/>
    <property type="match status" value="2"/>
</dbReference>
<dbReference type="InterPro" id="IPR000160">
    <property type="entry name" value="GGDEF_dom"/>
</dbReference>
<keyword evidence="4" id="KW-0812">Transmembrane</keyword>
<dbReference type="PATRIC" id="fig|717774.3.peg.2700"/>
<proteinExistence type="predicted"/>
<dbReference type="Gene3D" id="3.40.190.10">
    <property type="entry name" value="Periplasmic binding protein-like II"/>
    <property type="match status" value="4"/>
</dbReference>
<comment type="catalytic activity">
    <reaction evidence="3">
        <text>2 GTP = 3',3'-c-di-GMP + 2 diphosphate</text>
        <dbReference type="Rhea" id="RHEA:24898"/>
        <dbReference type="ChEBI" id="CHEBI:33019"/>
        <dbReference type="ChEBI" id="CHEBI:37565"/>
        <dbReference type="ChEBI" id="CHEBI:58805"/>
        <dbReference type="EC" id="2.7.7.65"/>
    </reaction>
</comment>
<dbReference type="RefSeq" id="WP_013661750.1">
    <property type="nucleotide sequence ID" value="NC_015276.1"/>
</dbReference>
<evidence type="ECO:0000256" key="1">
    <source>
        <dbReference type="ARBA" id="ARBA00001946"/>
    </source>
</evidence>
<dbReference type="NCBIfam" id="TIGR00254">
    <property type="entry name" value="GGDEF"/>
    <property type="match status" value="1"/>
</dbReference>
<dbReference type="Pfam" id="PF00990">
    <property type="entry name" value="GGDEF"/>
    <property type="match status" value="1"/>
</dbReference>
<dbReference type="AlphaFoldDB" id="F2JXE7"/>
<dbReference type="PANTHER" id="PTHR45138:SF9">
    <property type="entry name" value="DIGUANYLATE CYCLASE DGCM-RELATED"/>
    <property type="match status" value="1"/>
</dbReference>
<dbReference type="EMBL" id="CP002583">
    <property type="protein sequence ID" value="ADZ91847.1"/>
    <property type="molecule type" value="Genomic_DNA"/>
</dbReference>
<dbReference type="FunFam" id="3.30.70.270:FF:000001">
    <property type="entry name" value="Diguanylate cyclase domain protein"/>
    <property type="match status" value="1"/>
</dbReference>
<dbReference type="PANTHER" id="PTHR45138">
    <property type="entry name" value="REGULATORY COMPONENTS OF SENSORY TRANSDUCTION SYSTEM"/>
    <property type="match status" value="1"/>
</dbReference>
<dbReference type="InterPro" id="IPR029787">
    <property type="entry name" value="Nucleotide_cyclase"/>
</dbReference>
<reference evidence="6 7" key="1">
    <citation type="journal article" date="2012" name="Stand. Genomic Sci.">
        <title>Complete genome sequence of the melanogenic marine bacterium Marinomonas mediterranea type strain (MMB-1(T)).</title>
        <authorList>
            <person name="Lucas-Elio P."/>
            <person name="Goodwin L."/>
            <person name="Woyke T."/>
            <person name="Pitluck S."/>
            <person name="Nolan M."/>
            <person name="Kyrpides N.C."/>
            <person name="Detter J.C."/>
            <person name="Copeland A."/>
            <person name="Teshima H."/>
            <person name="Bruce D."/>
            <person name="Detter C."/>
            <person name="Tapia R."/>
            <person name="Han S."/>
            <person name="Land M.L."/>
            <person name="Ivanova N."/>
            <person name="Mikhailova N."/>
            <person name="Johnston A.W."/>
            <person name="Sanchez-Amat A."/>
        </authorList>
    </citation>
    <scope>NUCLEOTIDE SEQUENCE [LARGE SCALE GENOMIC DNA]</scope>
    <source>
        <strain evidence="7">ATCC 700492 / JCM 21426 / NBRC 103028 / MMB-1</strain>
    </source>
</reference>
<name>F2JXE7_MARM1</name>
<evidence type="ECO:0000313" key="7">
    <source>
        <dbReference type="Proteomes" id="UP000001062"/>
    </source>
</evidence>
<gene>
    <name evidence="6" type="ordered locus">Marme_2615</name>
</gene>
<evidence type="ECO:0000256" key="3">
    <source>
        <dbReference type="ARBA" id="ARBA00034247"/>
    </source>
</evidence>
<dbReference type="PROSITE" id="PS50887">
    <property type="entry name" value="GGDEF"/>
    <property type="match status" value="1"/>
</dbReference>
<dbReference type="InterPro" id="IPR050469">
    <property type="entry name" value="Diguanylate_Cyclase"/>
</dbReference>
<dbReference type="InterPro" id="IPR001638">
    <property type="entry name" value="Solute-binding_3/MltF_N"/>
</dbReference>
<dbReference type="HOGENOM" id="CLU_012092_0_0_6"/>
<feature type="transmembrane region" description="Helical" evidence="4">
    <location>
        <begin position="516"/>
        <end position="535"/>
    </location>
</feature>
<evidence type="ECO:0000313" key="6">
    <source>
        <dbReference type="EMBL" id="ADZ91847.1"/>
    </source>
</evidence>
<feature type="domain" description="GGDEF" evidence="5">
    <location>
        <begin position="593"/>
        <end position="722"/>
    </location>
</feature>
<dbReference type="eggNOG" id="COG0834">
    <property type="taxonomic scope" value="Bacteria"/>
</dbReference>
<dbReference type="SUPFAM" id="SSF53850">
    <property type="entry name" value="Periplasmic binding protein-like II"/>
    <property type="match status" value="2"/>
</dbReference>
<dbReference type="KEGG" id="mme:Marme_2615"/>